<dbReference type="NCBIfam" id="NF040618">
    <property type="entry name" value="PPA1309_fam"/>
    <property type="match status" value="1"/>
</dbReference>
<dbReference type="InterPro" id="IPR047681">
    <property type="entry name" value="PPA1309-like"/>
</dbReference>
<comment type="caution">
    <text evidence="2">The sequence shown here is derived from an EMBL/GenBank/DDBJ whole genome shotgun (WGS) entry which is preliminary data.</text>
</comment>
<proteinExistence type="predicted"/>
<evidence type="ECO:0000313" key="3">
    <source>
        <dbReference type="Proteomes" id="UP000588158"/>
    </source>
</evidence>
<dbReference type="EMBL" id="JACHLZ010000001">
    <property type="protein sequence ID" value="MBB5831070.1"/>
    <property type="molecule type" value="Genomic_DNA"/>
</dbReference>
<protein>
    <submittedName>
        <fullName evidence="2">Uncharacterized protein</fullName>
    </submittedName>
</protein>
<name>A0A841ACV6_9MICO</name>
<dbReference type="RefSeq" id="WP_184324598.1">
    <property type="nucleotide sequence ID" value="NZ_JACHLZ010000001.1"/>
</dbReference>
<feature type="region of interest" description="Disordered" evidence="1">
    <location>
        <begin position="74"/>
        <end position="95"/>
    </location>
</feature>
<evidence type="ECO:0000313" key="2">
    <source>
        <dbReference type="EMBL" id="MBB5831070.1"/>
    </source>
</evidence>
<dbReference type="AlphaFoldDB" id="A0A841ACV6"/>
<dbReference type="Proteomes" id="UP000588158">
    <property type="component" value="Unassembled WGS sequence"/>
</dbReference>
<sequence length="201" mass="19757">MTTASQDPLDAPTAALAAAVLEVARHLEGAPLPAPRLYALARSAELMAASPALAALLGAEGEGANAHDSLHLTPIDLDEDDSADAASAGGNAAARGGDPLAALESADWPDLAAGGAIVCDLAPGAWSVRTGAADGDTEGTPSDTADGALPSGRPLRVVVAALRDGTTWSAVHRGDEDGYVLGAALLPDISAALLQTLDGAG</sequence>
<evidence type="ECO:0000256" key="1">
    <source>
        <dbReference type="SAM" id="MobiDB-lite"/>
    </source>
</evidence>
<organism evidence="2 3">
    <name type="scientific">Brachybacterium aquaticum</name>
    <dbReference type="NCBI Taxonomy" id="1432564"/>
    <lineage>
        <taxon>Bacteria</taxon>
        <taxon>Bacillati</taxon>
        <taxon>Actinomycetota</taxon>
        <taxon>Actinomycetes</taxon>
        <taxon>Micrococcales</taxon>
        <taxon>Dermabacteraceae</taxon>
        <taxon>Brachybacterium</taxon>
    </lineage>
</organism>
<accession>A0A841ACV6</accession>
<reference evidence="2 3" key="1">
    <citation type="submission" date="2020-08" db="EMBL/GenBank/DDBJ databases">
        <title>Sequencing the genomes of 1000 actinobacteria strains.</title>
        <authorList>
            <person name="Klenk H.-P."/>
        </authorList>
    </citation>
    <scope>NUCLEOTIDE SEQUENCE [LARGE SCALE GENOMIC DNA]</scope>
    <source>
        <strain evidence="2 3">DSM 28796</strain>
    </source>
</reference>
<feature type="region of interest" description="Disordered" evidence="1">
    <location>
        <begin position="130"/>
        <end position="151"/>
    </location>
</feature>
<feature type="compositionally biased region" description="Low complexity" evidence="1">
    <location>
        <begin position="84"/>
        <end position="95"/>
    </location>
</feature>
<keyword evidence="3" id="KW-1185">Reference proteome</keyword>
<gene>
    <name evidence="2" type="ORF">HNR70_000883</name>
</gene>